<protein>
    <submittedName>
        <fullName evidence="2">Uncharacterized protein</fullName>
    </submittedName>
</protein>
<comment type="caution">
    <text evidence="2">The sequence shown here is derived from an EMBL/GenBank/DDBJ whole genome shotgun (WGS) entry which is preliminary data.</text>
</comment>
<proteinExistence type="predicted"/>
<evidence type="ECO:0000313" key="3">
    <source>
        <dbReference type="Proteomes" id="UP001630127"/>
    </source>
</evidence>
<accession>A0ABD2YP52</accession>
<evidence type="ECO:0000313" key="2">
    <source>
        <dbReference type="EMBL" id="KAL3507318.1"/>
    </source>
</evidence>
<name>A0ABD2YP52_9GENT</name>
<keyword evidence="1" id="KW-0732">Signal</keyword>
<keyword evidence="3" id="KW-1185">Reference proteome</keyword>
<dbReference type="EMBL" id="JBJUIK010000013">
    <property type="protein sequence ID" value="KAL3507318.1"/>
    <property type="molecule type" value="Genomic_DNA"/>
</dbReference>
<dbReference type="AlphaFoldDB" id="A0ABD2YP52"/>
<feature type="chain" id="PRO_5044743068" evidence="1">
    <location>
        <begin position="23"/>
        <end position="105"/>
    </location>
</feature>
<dbReference type="Proteomes" id="UP001630127">
    <property type="component" value="Unassembled WGS sequence"/>
</dbReference>
<reference evidence="2 3" key="1">
    <citation type="submission" date="2024-11" db="EMBL/GenBank/DDBJ databases">
        <title>A near-complete genome assembly of Cinchona calisaya.</title>
        <authorList>
            <person name="Lian D.C."/>
            <person name="Zhao X.W."/>
            <person name="Wei L."/>
        </authorList>
    </citation>
    <scope>NUCLEOTIDE SEQUENCE [LARGE SCALE GENOMIC DNA]</scope>
    <source>
        <tissue evidence="2">Nenye</tissue>
    </source>
</reference>
<evidence type="ECO:0000256" key="1">
    <source>
        <dbReference type="SAM" id="SignalP"/>
    </source>
</evidence>
<organism evidence="2 3">
    <name type="scientific">Cinchona calisaya</name>
    <dbReference type="NCBI Taxonomy" id="153742"/>
    <lineage>
        <taxon>Eukaryota</taxon>
        <taxon>Viridiplantae</taxon>
        <taxon>Streptophyta</taxon>
        <taxon>Embryophyta</taxon>
        <taxon>Tracheophyta</taxon>
        <taxon>Spermatophyta</taxon>
        <taxon>Magnoliopsida</taxon>
        <taxon>eudicotyledons</taxon>
        <taxon>Gunneridae</taxon>
        <taxon>Pentapetalae</taxon>
        <taxon>asterids</taxon>
        <taxon>lamiids</taxon>
        <taxon>Gentianales</taxon>
        <taxon>Rubiaceae</taxon>
        <taxon>Cinchonoideae</taxon>
        <taxon>Cinchoneae</taxon>
        <taxon>Cinchona</taxon>
    </lineage>
</organism>
<gene>
    <name evidence="2" type="ORF">ACH5RR_032700</name>
</gene>
<feature type="signal peptide" evidence="1">
    <location>
        <begin position="1"/>
        <end position="22"/>
    </location>
</feature>
<sequence>MAKVLVPVVAVSIIFIAQLAMADEQLVAADVGRLTFQFSYDHDDLPENNKVIVQSCFTDCLFGYCFCNPNDSNILFHHLMRVILKPKEQNTDDSQLNAPSVHPMD</sequence>